<dbReference type="Pfam" id="PF07963">
    <property type="entry name" value="N_methyl"/>
    <property type="match status" value="1"/>
</dbReference>
<accession>A0A1F5SJS3</accession>
<organism evidence="2 3">
    <name type="scientific">Candidatus Falkowbacteria bacterium RIFOXYA2_FULL_47_19</name>
    <dbReference type="NCBI Taxonomy" id="1797994"/>
    <lineage>
        <taxon>Bacteria</taxon>
        <taxon>Candidatus Falkowiibacteriota</taxon>
    </lineage>
</organism>
<dbReference type="EMBL" id="MFGB01000011">
    <property type="protein sequence ID" value="OGF26945.1"/>
    <property type="molecule type" value="Genomic_DNA"/>
</dbReference>
<reference evidence="2 3" key="1">
    <citation type="journal article" date="2016" name="Nat. Commun.">
        <title>Thousands of microbial genomes shed light on interconnected biogeochemical processes in an aquifer system.</title>
        <authorList>
            <person name="Anantharaman K."/>
            <person name="Brown C.T."/>
            <person name="Hug L.A."/>
            <person name="Sharon I."/>
            <person name="Castelle C.J."/>
            <person name="Probst A.J."/>
            <person name="Thomas B.C."/>
            <person name="Singh A."/>
            <person name="Wilkins M.J."/>
            <person name="Karaoz U."/>
            <person name="Brodie E.L."/>
            <person name="Williams K.H."/>
            <person name="Hubbard S.S."/>
            <person name="Banfield J.F."/>
        </authorList>
    </citation>
    <scope>NUCLEOTIDE SEQUENCE [LARGE SCALE GENOMIC DNA]</scope>
</reference>
<dbReference type="AlphaFoldDB" id="A0A1F5SJS3"/>
<dbReference type="InterPro" id="IPR012902">
    <property type="entry name" value="N_methyl_site"/>
</dbReference>
<name>A0A1F5SJS3_9BACT</name>
<dbReference type="Gene3D" id="3.30.700.10">
    <property type="entry name" value="Glycoprotein, Type 4 Pilin"/>
    <property type="match status" value="1"/>
</dbReference>
<dbReference type="SUPFAM" id="SSF54523">
    <property type="entry name" value="Pili subunits"/>
    <property type="match status" value="1"/>
</dbReference>
<comment type="caution">
    <text evidence="2">The sequence shown here is derived from an EMBL/GenBank/DDBJ whole genome shotgun (WGS) entry which is preliminary data.</text>
</comment>
<evidence type="ECO:0000313" key="3">
    <source>
        <dbReference type="Proteomes" id="UP000178367"/>
    </source>
</evidence>
<dbReference type="NCBIfam" id="TIGR02532">
    <property type="entry name" value="IV_pilin_GFxxxE"/>
    <property type="match status" value="1"/>
</dbReference>
<evidence type="ECO:0000256" key="1">
    <source>
        <dbReference type="SAM" id="Phobius"/>
    </source>
</evidence>
<dbReference type="Proteomes" id="UP000178367">
    <property type="component" value="Unassembled WGS sequence"/>
</dbReference>
<keyword evidence="1" id="KW-0812">Transmembrane</keyword>
<protein>
    <recommendedName>
        <fullName evidence="4">Type II secretion system protein GspG C-terminal domain-containing protein</fullName>
    </recommendedName>
</protein>
<dbReference type="STRING" id="1797994.A2227_06030"/>
<evidence type="ECO:0000313" key="2">
    <source>
        <dbReference type="EMBL" id="OGF26945.1"/>
    </source>
</evidence>
<sequence>MRHQKAFTLIEVLAVIGIIAVLSAAAFAFFGNTTVKARDTKRVSDLSQIGRFLSFGCLTPDAGPGDFDLNILIAEFKSKYPRYADRLPDNIRDPKTGTEAVSGYRYEVAADGRCVLYANLEDGGTAVNLPAISEAAPGGGKGVFEAANPGPNGSRKYFQVSN</sequence>
<keyword evidence="1" id="KW-0472">Membrane</keyword>
<gene>
    <name evidence="2" type="ORF">A2227_06030</name>
</gene>
<keyword evidence="1" id="KW-1133">Transmembrane helix</keyword>
<dbReference type="InterPro" id="IPR045584">
    <property type="entry name" value="Pilin-like"/>
</dbReference>
<feature type="transmembrane region" description="Helical" evidence="1">
    <location>
        <begin position="12"/>
        <end position="31"/>
    </location>
</feature>
<evidence type="ECO:0008006" key="4">
    <source>
        <dbReference type="Google" id="ProtNLM"/>
    </source>
</evidence>
<proteinExistence type="predicted"/>